<name>A0AAN9P1R5_PSOTE</name>
<reference evidence="3 4" key="1">
    <citation type="submission" date="2024-01" db="EMBL/GenBank/DDBJ databases">
        <title>The genomes of 5 underutilized Papilionoideae crops provide insights into root nodulation and disease resistanc.</title>
        <authorList>
            <person name="Jiang F."/>
        </authorList>
    </citation>
    <scope>NUCLEOTIDE SEQUENCE [LARGE SCALE GENOMIC DNA]</scope>
    <source>
        <strain evidence="3">DUOXIRENSHENG_FW03</strain>
        <tissue evidence="3">Leaves</tissue>
    </source>
</reference>
<protein>
    <recommendedName>
        <fullName evidence="5">Integrator complex subunit 7</fullName>
    </recommendedName>
</protein>
<dbReference type="EMBL" id="JAYMYS010000009">
    <property type="protein sequence ID" value="KAK7381232.1"/>
    <property type="molecule type" value="Genomic_DNA"/>
</dbReference>
<dbReference type="GO" id="GO:0034472">
    <property type="term" value="P:snRNA 3'-end processing"/>
    <property type="evidence" value="ECO:0007669"/>
    <property type="project" value="TreeGrafter"/>
</dbReference>
<evidence type="ECO:0000313" key="4">
    <source>
        <dbReference type="Proteomes" id="UP001386955"/>
    </source>
</evidence>
<dbReference type="PANTHER" id="PTHR13322">
    <property type="entry name" value="C1ORF73 PROTEIN"/>
    <property type="match status" value="1"/>
</dbReference>
<dbReference type="InterPro" id="IPR033060">
    <property type="entry name" value="INTS7"/>
</dbReference>
<dbReference type="PANTHER" id="PTHR13322:SF2">
    <property type="entry name" value="INTEGRATOR COMPLEX SUBUNIT 7"/>
    <property type="match status" value="1"/>
</dbReference>
<dbReference type="GO" id="GO:0032039">
    <property type="term" value="C:integrator complex"/>
    <property type="evidence" value="ECO:0007669"/>
    <property type="project" value="InterPro"/>
</dbReference>
<evidence type="ECO:0000259" key="2">
    <source>
        <dbReference type="Pfam" id="PF24436"/>
    </source>
</evidence>
<gene>
    <name evidence="3" type="ORF">VNO78_33763</name>
</gene>
<evidence type="ECO:0000259" key="1">
    <source>
        <dbReference type="Pfam" id="PF22966"/>
    </source>
</evidence>
<keyword evidence="4" id="KW-1185">Reference proteome</keyword>
<dbReference type="Pfam" id="PF24436">
    <property type="entry name" value="INTS7_N"/>
    <property type="match status" value="1"/>
</dbReference>
<feature type="domain" description="Integrator complex subunit 7 N-terminal" evidence="2">
    <location>
        <begin position="200"/>
        <end position="651"/>
    </location>
</feature>
<comment type="caution">
    <text evidence="3">The sequence shown here is derived from an EMBL/GenBank/DDBJ whole genome shotgun (WGS) entry which is preliminary data.</text>
</comment>
<evidence type="ECO:0000313" key="3">
    <source>
        <dbReference type="EMBL" id="KAK7381232.1"/>
    </source>
</evidence>
<dbReference type="InterPro" id="IPR055195">
    <property type="entry name" value="INTS7_C_plant"/>
</dbReference>
<evidence type="ECO:0008006" key="5">
    <source>
        <dbReference type="Google" id="ProtNLM"/>
    </source>
</evidence>
<accession>A0AAN9P1R5</accession>
<dbReference type="InterPro" id="IPR056516">
    <property type="entry name" value="INTS7_N"/>
</dbReference>
<dbReference type="Proteomes" id="UP001386955">
    <property type="component" value="Unassembled WGS sequence"/>
</dbReference>
<feature type="domain" description="Integrator complex subunit 7-like C-terminal" evidence="1">
    <location>
        <begin position="1089"/>
        <end position="1259"/>
    </location>
</feature>
<sequence>MIYETVRDERDNPMRDDTREAFILGDEEGMVHGAFSSFCSLSKNFSFASLTYQINFNFFTETLTLYCEVKSDLQKTKLFPLSRFFSFLLSSTECCHRVKQQSDGAPLRALQAQPPRLPTVVALGVRIVVGRREFTMEPTSAACAMEWSIQLEMGLRSTRPGVPVKAILEMEPRLWQWSREPESGIAPYAMFGLVPGEDRIFSNAILLRLADAFRGGDKETRLSVVRVFLSERKHRDKEKKKHYKGLLSEARVANPLELSKRVKSVFDGGDLMSKALALVLFGCWADFLKDNAQIRYLIFSSLVSPHDCEVSASLYATGCFCEISDDFASISVEMLFNIMNSSSVSLPVKLAAARVLAKCKSSYSVAHRAYKTGMELVLNSSNEEFLVTMLLSLSKLACILIPLTSYQVDFLLLFLKRERTSRVQETALRCLHFLFRRGVCELSDNSGLIRGLFSIMEEPEISSAMQYKTLMVLHKVLLSIPPSSLHMELHEFVRLQTAIENASQYPASRKTCLAIRILADLCCRTNDRAEVDNVFCCSSLPSFLISLSKDHIKLLLMPFLEGCQNDLTICQQLQDLLTILLSVVESHPSVGSLVLDNIREVIEFLVTVPSTDQAVPSTFVAVTFKEEKKNSFILKLLRKICRFLVTCLENLYIVGAINTEVFSKVNILVELVCQCSLIDCYTYTLYHLLLHSPPICDGLVHENDDTHPSGCLINCKAFVNKVLTGTNGWAAYKVGAHAACQGEWLLATNLFKTLIEKVKSDSCCSWLKALFHYAHSEERIQLLSQPKQGTTSMELMKAMKLPLMCCDYKDDTCPRLVRSINDCNHYDQLTQSHVAVCSSLKILEASVTSSQAFCFQRWFLSLRARLLANLVRLLKDLREVSVNVDQNFNQIETENNDKLQRLESYQDITQVSLQLFRLAEEFDLLRASFIGMDSESSAVLAAHALSCLILAFATAFGVSNIDRHSRTIFIGDKSSCKLRTLTIQNLRKLFWCVDHGTKASFSSLLNYLDAHETCLSSQPSFRSWNIGYKDREVLNVSGHVVSGALHLFEKTACQFTENALLLTSNTLIEWMHIHFRIPKYFFKVRPLVGSEVFVHNDDSSSGVDISVLQGSHLTLNICLQLKNVPPKLLVKSTKLYCIIQCNTSFNVPCGQTLEHSQSGYEAWKDDEIVQLNQKLFCHVLHSVAGERRVGMHSGGHATAVEAFMDFTPNEKGQGFAHCSLDVSNFPVGSYRIKWHSCLVDSQDSYWSLLSLNSRPVIFVIKPKLAFTDSVLLDVNHQGWLSFGEKELDLLDVLRHLDKQLKGLIYGKVSSSEAFVWPCNAAAGTHSSVWDGIDGVGVKNGEPLKVDLHGLDPLIGFI</sequence>
<dbReference type="Pfam" id="PF22966">
    <property type="entry name" value="INTS7_C_plants"/>
    <property type="match status" value="1"/>
</dbReference>
<organism evidence="3 4">
    <name type="scientific">Psophocarpus tetragonolobus</name>
    <name type="common">Winged bean</name>
    <name type="synonym">Dolichos tetragonolobus</name>
    <dbReference type="NCBI Taxonomy" id="3891"/>
    <lineage>
        <taxon>Eukaryota</taxon>
        <taxon>Viridiplantae</taxon>
        <taxon>Streptophyta</taxon>
        <taxon>Embryophyta</taxon>
        <taxon>Tracheophyta</taxon>
        <taxon>Spermatophyta</taxon>
        <taxon>Magnoliopsida</taxon>
        <taxon>eudicotyledons</taxon>
        <taxon>Gunneridae</taxon>
        <taxon>Pentapetalae</taxon>
        <taxon>rosids</taxon>
        <taxon>fabids</taxon>
        <taxon>Fabales</taxon>
        <taxon>Fabaceae</taxon>
        <taxon>Papilionoideae</taxon>
        <taxon>50 kb inversion clade</taxon>
        <taxon>NPAAA clade</taxon>
        <taxon>indigoferoid/millettioid clade</taxon>
        <taxon>Phaseoleae</taxon>
        <taxon>Psophocarpus</taxon>
    </lineage>
</organism>
<proteinExistence type="predicted"/>